<protein>
    <submittedName>
        <fullName evidence="7">YhhN-like protein</fullName>
    </submittedName>
</protein>
<dbReference type="AlphaFoldDB" id="A0A174E2D2"/>
<keyword evidence="5 6" id="KW-0472">Membrane</keyword>
<evidence type="ECO:0000313" key="8">
    <source>
        <dbReference type="Proteomes" id="UP000095558"/>
    </source>
</evidence>
<feature type="transmembrane region" description="Helical" evidence="6">
    <location>
        <begin position="210"/>
        <end position="226"/>
    </location>
</feature>
<evidence type="ECO:0000256" key="1">
    <source>
        <dbReference type="ARBA" id="ARBA00004141"/>
    </source>
</evidence>
<keyword evidence="3 6" id="KW-0812">Transmembrane</keyword>
<accession>A0A174E2D2</accession>
<comment type="similarity">
    <text evidence="2">Belongs to the TMEM86 family.</text>
</comment>
<feature type="transmembrane region" description="Helical" evidence="6">
    <location>
        <begin position="147"/>
        <end position="167"/>
    </location>
</feature>
<dbReference type="GeneID" id="300119015"/>
<gene>
    <name evidence="7" type="ORF">ERS852470_01983</name>
</gene>
<feature type="transmembrane region" description="Helical" evidence="6">
    <location>
        <begin position="173"/>
        <end position="198"/>
    </location>
</feature>
<keyword evidence="4 6" id="KW-1133">Transmembrane helix</keyword>
<evidence type="ECO:0000256" key="3">
    <source>
        <dbReference type="ARBA" id="ARBA00022692"/>
    </source>
</evidence>
<comment type="subcellular location">
    <subcellularLocation>
        <location evidence="1">Membrane</location>
        <topology evidence="1">Multi-pass membrane protein</topology>
    </subcellularLocation>
</comment>
<evidence type="ECO:0000256" key="2">
    <source>
        <dbReference type="ARBA" id="ARBA00007375"/>
    </source>
</evidence>
<dbReference type="Proteomes" id="UP000095558">
    <property type="component" value="Unassembled WGS sequence"/>
</dbReference>
<evidence type="ECO:0000256" key="6">
    <source>
        <dbReference type="SAM" id="Phobius"/>
    </source>
</evidence>
<dbReference type="InterPro" id="IPR012506">
    <property type="entry name" value="TMEM86B-like"/>
</dbReference>
<dbReference type="OrthoDB" id="1758248at2"/>
<dbReference type="PANTHER" id="PTHR31885">
    <property type="entry name" value="GH04784P"/>
    <property type="match status" value="1"/>
</dbReference>
<feature type="transmembrane region" description="Helical" evidence="6">
    <location>
        <begin position="118"/>
        <end position="135"/>
    </location>
</feature>
<dbReference type="PANTHER" id="PTHR31885:SF6">
    <property type="entry name" value="GH04784P"/>
    <property type="match status" value="1"/>
</dbReference>
<dbReference type="RefSeq" id="WP_042399734.1">
    <property type="nucleotide sequence ID" value="NZ_CYZV01000020.1"/>
</dbReference>
<feature type="transmembrane region" description="Helical" evidence="6">
    <location>
        <begin position="87"/>
        <end position="112"/>
    </location>
</feature>
<dbReference type="EMBL" id="CYZV01000020">
    <property type="protein sequence ID" value="CUO31637.1"/>
    <property type="molecule type" value="Genomic_DNA"/>
</dbReference>
<organism evidence="7 8">
    <name type="scientific">Clostridium disporicum</name>
    <dbReference type="NCBI Taxonomy" id="84024"/>
    <lineage>
        <taxon>Bacteria</taxon>
        <taxon>Bacillati</taxon>
        <taxon>Bacillota</taxon>
        <taxon>Clostridia</taxon>
        <taxon>Eubacteriales</taxon>
        <taxon>Clostridiaceae</taxon>
        <taxon>Clostridium</taxon>
    </lineage>
</organism>
<dbReference type="GO" id="GO:0016787">
    <property type="term" value="F:hydrolase activity"/>
    <property type="evidence" value="ECO:0007669"/>
    <property type="project" value="TreeGrafter"/>
</dbReference>
<evidence type="ECO:0000256" key="4">
    <source>
        <dbReference type="ARBA" id="ARBA00022989"/>
    </source>
</evidence>
<sequence>MITYISILLGFLCLGILIYSTFLKSTNFRLISKIFCSLCFLLISITAYLNNPVNLTYFYLIFIGLLFSFLGDIFLGIKKSEPKFNYILFMLGIISFSVTHIFYSICFINLSTFHIRDIIFAIFLTFIIIASLKYNKKIDFRNLIIPCTVYGFLISFMVCKSISLISLTSTNTLALSLIIVGAILFIASDYLLSFVMFYKNCPKSISRLNLLCYYVGQFLIALSILYI</sequence>
<evidence type="ECO:0000313" key="7">
    <source>
        <dbReference type="EMBL" id="CUO31637.1"/>
    </source>
</evidence>
<name>A0A174E2D2_9CLOT</name>
<dbReference type="GO" id="GO:0016020">
    <property type="term" value="C:membrane"/>
    <property type="evidence" value="ECO:0007669"/>
    <property type="project" value="UniProtKB-SubCell"/>
</dbReference>
<dbReference type="Pfam" id="PF07947">
    <property type="entry name" value="YhhN"/>
    <property type="match status" value="1"/>
</dbReference>
<proteinExistence type="inferred from homology"/>
<feature type="transmembrane region" description="Helical" evidence="6">
    <location>
        <begin position="30"/>
        <end position="49"/>
    </location>
</feature>
<evidence type="ECO:0000256" key="5">
    <source>
        <dbReference type="ARBA" id="ARBA00023136"/>
    </source>
</evidence>
<reference evidence="7 8" key="1">
    <citation type="submission" date="2015-09" db="EMBL/GenBank/DDBJ databases">
        <authorList>
            <consortium name="Pathogen Informatics"/>
        </authorList>
    </citation>
    <scope>NUCLEOTIDE SEQUENCE [LARGE SCALE GENOMIC DNA]</scope>
    <source>
        <strain evidence="7 8">2789STDY5834855</strain>
    </source>
</reference>
<feature type="transmembrane region" description="Helical" evidence="6">
    <location>
        <begin position="55"/>
        <end position="75"/>
    </location>
</feature>
<feature type="transmembrane region" description="Helical" evidence="6">
    <location>
        <begin position="6"/>
        <end position="23"/>
    </location>
</feature>